<organism evidence="2 4">
    <name type="scientific">Bacteroides caccae</name>
    <dbReference type="NCBI Taxonomy" id="47678"/>
    <lineage>
        <taxon>Bacteria</taxon>
        <taxon>Pseudomonadati</taxon>
        <taxon>Bacteroidota</taxon>
        <taxon>Bacteroidia</taxon>
        <taxon>Bacteroidales</taxon>
        <taxon>Bacteroidaceae</taxon>
        <taxon>Bacteroides</taxon>
    </lineage>
</organism>
<protein>
    <submittedName>
        <fullName evidence="2">Uncharacterized protein</fullName>
    </submittedName>
</protein>
<evidence type="ECO:0000313" key="3">
    <source>
        <dbReference type="Proteomes" id="UP000095657"/>
    </source>
</evidence>
<name>A0A174QD71_9BACE</name>
<dbReference type="Proteomes" id="UP000095725">
    <property type="component" value="Unassembled WGS sequence"/>
</dbReference>
<dbReference type="EMBL" id="CZBL01000002">
    <property type="protein sequence ID" value="CUP68908.1"/>
    <property type="molecule type" value="Genomic_DNA"/>
</dbReference>
<dbReference type="Proteomes" id="UP000095657">
    <property type="component" value="Unassembled WGS sequence"/>
</dbReference>
<reference evidence="3 4" key="1">
    <citation type="submission" date="2015-09" db="EMBL/GenBank/DDBJ databases">
        <authorList>
            <consortium name="Pathogen Informatics"/>
        </authorList>
    </citation>
    <scope>NUCLEOTIDE SEQUENCE [LARGE SCALE GENOMIC DNA]</scope>
    <source>
        <strain evidence="1 3">2789STDY5834880</strain>
        <strain evidence="2 4">2789STDY5834946</strain>
    </source>
</reference>
<evidence type="ECO:0000313" key="2">
    <source>
        <dbReference type="EMBL" id="CUP68908.1"/>
    </source>
</evidence>
<accession>A0A174QD71</accession>
<sequence length="31" mass="3705">MNYLINVIKHLFFLALLANFPEVRIFVMCFS</sequence>
<dbReference type="EMBL" id="CZAI01000002">
    <property type="protein sequence ID" value="CUO91041.1"/>
    <property type="molecule type" value="Genomic_DNA"/>
</dbReference>
<gene>
    <name evidence="1" type="ORF">ERS852494_01062</name>
    <name evidence="2" type="ORF">ERS852558_00783</name>
</gene>
<dbReference type="STRING" id="47678.ERS852494_01062"/>
<dbReference type="AlphaFoldDB" id="A0A174QD71"/>
<evidence type="ECO:0000313" key="1">
    <source>
        <dbReference type="EMBL" id="CUO91041.1"/>
    </source>
</evidence>
<evidence type="ECO:0000313" key="4">
    <source>
        <dbReference type="Proteomes" id="UP000095725"/>
    </source>
</evidence>
<proteinExistence type="predicted"/>